<dbReference type="Proteomes" id="UP000621510">
    <property type="component" value="Unassembled WGS sequence"/>
</dbReference>
<dbReference type="Gene3D" id="1.10.260.40">
    <property type="entry name" value="lambda repressor-like DNA-binding domains"/>
    <property type="match status" value="1"/>
</dbReference>
<name>A0ABS1PSD5_9ACTN</name>
<dbReference type="InterPro" id="IPR043917">
    <property type="entry name" value="DUF5753"/>
</dbReference>
<dbReference type="EMBL" id="JAERRG010000009">
    <property type="protein sequence ID" value="MBL1115318.1"/>
    <property type="molecule type" value="Genomic_DNA"/>
</dbReference>
<feature type="domain" description="HTH cro/C1-type" evidence="1">
    <location>
        <begin position="17"/>
        <end position="72"/>
    </location>
</feature>
<evidence type="ECO:0000313" key="2">
    <source>
        <dbReference type="EMBL" id="MBL1115318.1"/>
    </source>
</evidence>
<dbReference type="Pfam" id="PF19054">
    <property type="entry name" value="DUF5753"/>
    <property type="match status" value="1"/>
</dbReference>
<dbReference type="InterPro" id="IPR010982">
    <property type="entry name" value="Lambda_DNA-bd_dom_sf"/>
</dbReference>
<keyword evidence="3" id="KW-1185">Reference proteome</keyword>
<proteinExistence type="predicted"/>
<organism evidence="2 3">
    <name type="scientific">Streptomyces endocoffeicus</name>
    <dbReference type="NCBI Taxonomy" id="2898945"/>
    <lineage>
        <taxon>Bacteria</taxon>
        <taxon>Bacillati</taxon>
        <taxon>Actinomycetota</taxon>
        <taxon>Actinomycetes</taxon>
        <taxon>Kitasatosporales</taxon>
        <taxon>Streptomycetaceae</taxon>
        <taxon>Streptomyces</taxon>
    </lineage>
</organism>
<dbReference type="CDD" id="cd00093">
    <property type="entry name" value="HTH_XRE"/>
    <property type="match status" value="1"/>
</dbReference>
<dbReference type="SUPFAM" id="SSF47413">
    <property type="entry name" value="lambda repressor-like DNA-binding domains"/>
    <property type="match status" value="1"/>
</dbReference>
<protein>
    <submittedName>
        <fullName evidence="2">Helix-turn-helix domain-containing protein</fullName>
    </submittedName>
</protein>
<dbReference type="InterPro" id="IPR001387">
    <property type="entry name" value="Cro/C1-type_HTH"/>
</dbReference>
<gene>
    <name evidence="2" type="ORF">JK364_23390</name>
</gene>
<evidence type="ECO:0000259" key="1">
    <source>
        <dbReference type="PROSITE" id="PS50943"/>
    </source>
</evidence>
<evidence type="ECO:0000313" key="3">
    <source>
        <dbReference type="Proteomes" id="UP000621510"/>
    </source>
</evidence>
<reference evidence="2 3" key="1">
    <citation type="submission" date="2021-01" db="EMBL/GenBank/DDBJ databases">
        <title>WGS of actinomycetes isolated from Thailand.</title>
        <authorList>
            <person name="Thawai C."/>
        </authorList>
    </citation>
    <scope>NUCLEOTIDE SEQUENCE [LARGE SCALE GENOMIC DNA]</scope>
    <source>
        <strain evidence="2 3">CA3R110</strain>
    </source>
</reference>
<sequence length="283" mass="31641">MSEESPAILRRVLGRHLQDLRERTGRSFDEAAAHLGVNHNTVRRLEKGLHKPARSTPWRELLIYYGADDATVNALVELGSRAEQDNWWDEYSDVLSPAMANCVMVEGAADKIRGYVPNEVPALMQTAEYARAAAPVPDCDRWMELLQRRQAVLDDDNGPQLWVTFDQAALLRETGSPGVMEGQLAHLLKLAEQPRITIQVVPFSAGIPHAARAGSCCLYRLRSAELPDIVCVDQLDRMDFVDRQDAVASYTEVLDQTAGQAAARGEETRRLLQKIHDDWRTAT</sequence>
<accession>A0ABS1PSD5</accession>
<dbReference type="RefSeq" id="WP_201853112.1">
    <property type="nucleotide sequence ID" value="NZ_JAERRG010000009.1"/>
</dbReference>
<dbReference type="PROSITE" id="PS50943">
    <property type="entry name" value="HTH_CROC1"/>
    <property type="match status" value="1"/>
</dbReference>
<comment type="caution">
    <text evidence="2">The sequence shown here is derived from an EMBL/GenBank/DDBJ whole genome shotgun (WGS) entry which is preliminary data.</text>
</comment>
<dbReference type="Pfam" id="PF13560">
    <property type="entry name" value="HTH_31"/>
    <property type="match status" value="1"/>
</dbReference>